<dbReference type="Pfam" id="PF00078">
    <property type="entry name" value="RVT_1"/>
    <property type="match status" value="1"/>
</dbReference>
<dbReference type="Pfam" id="PF17921">
    <property type="entry name" value="Integrase_H2C2"/>
    <property type="match status" value="1"/>
</dbReference>
<evidence type="ECO:0000313" key="12">
    <source>
        <dbReference type="Proteomes" id="UP000069940"/>
    </source>
</evidence>
<evidence type="ECO:0000256" key="1">
    <source>
        <dbReference type="ARBA" id="ARBA00012493"/>
    </source>
</evidence>
<evidence type="ECO:0000256" key="4">
    <source>
        <dbReference type="ARBA" id="ARBA00022722"/>
    </source>
</evidence>
<name>A0ABM1ZL79_AEDAL</name>
<feature type="domain" description="Reverse transcriptase" evidence="9">
    <location>
        <begin position="1"/>
        <end position="146"/>
    </location>
</feature>
<feature type="domain" description="Integrase catalytic" evidence="10">
    <location>
        <begin position="496"/>
        <end position="661"/>
    </location>
</feature>
<dbReference type="RefSeq" id="XP_062698186.1">
    <property type="nucleotide sequence ID" value="XM_062842202.1"/>
</dbReference>
<dbReference type="Pfam" id="PF17917">
    <property type="entry name" value="RT_RNaseH"/>
    <property type="match status" value="1"/>
</dbReference>
<evidence type="ECO:0000259" key="9">
    <source>
        <dbReference type="PROSITE" id="PS50878"/>
    </source>
</evidence>
<dbReference type="Pfam" id="PF00665">
    <property type="entry name" value="rve"/>
    <property type="match status" value="1"/>
</dbReference>
<dbReference type="EnsemblMetazoa" id="AALFPA23_019562.R28778">
    <property type="protein sequence ID" value="AALFPA23_019562.P28778"/>
    <property type="gene ID" value="AALFPA23_019562"/>
</dbReference>
<feature type="region of interest" description="Disordered" evidence="8">
    <location>
        <begin position="774"/>
        <end position="838"/>
    </location>
</feature>
<dbReference type="Gene3D" id="3.30.70.270">
    <property type="match status" value="2"/>
</dbReference>
<sequence>MRRANQAVIRETHPLPIVEELFGSIHGAVRFSKLDIREAYHQVEISERSREITTFIAKQGLYRYKRLMFGISCAPELFQKVMESIVAGLDGVVVYLDDVMVTGRTQKEHDERLHALLARLKEYGILLNEEKCLYNVPKIEFVGHELSSTGIRPTENRIEAIKTFRAPRNLSELRSFLGLITYVGRFIPSLADKTEPLRQLLRTGEKFAWKSQHSDGFEGIRKAVTETDFLGYYDPKDLCIVMTDASPTGLGAVLLQQSSDVYRRIISIASKALTDVEQKYFQTEKEALSLVWAVDRFQLYLLGKRFQLVTDCKLLLFLFKERSKPCARIERWVLRLQAYNFKVVYQPGSNNLADSLPRLSIMDPVPFSSSDEGCILQLAVAGIPNAISVKEVEEETMKDKGLQNVLECLETGIWNEIAKDFKPFRSELCRVGNLLLRGDRLVIPTQLKSIILDIAHESHPRIVVMKRRLRHKVWWPQMDTEVESYVKKCKNCTLVLAPSPPMIRTKLSDKAWMDLAIDFVGPLPSGHNLLVIVDYFSRFTEVVIMRQITASMTVKALHEIFCRFGMPDSIKTDNGLQFISTELQDFCKQFGIEHRKTTPYWPQANGVVDRINRSIGKRLKISQETSGSDWQWDLRSFILMHNSTPHSTTGVAPSLLMFGRKIKDKLPGLLMKDTKILEEIQDRDCLQKMKGAVYADNRRFAKPNDLQEGDVVVTKRMQKENKLSTPFDPEEYIVVSRSGSDVTLKSNESGRVIHRNVSHLKKIFSDGNVTCETPEAIMNPTDQYDHSKQTSSSTDDTTSGERDSNRSRTAEVNRDRIPHNFPTPRDESNARPKREVKHPVYLKDYKVNSLD</sequence>
<dbReference type="Proteomes" id="UP000069940">
    <property type="component" value="Unassembled WGS sequence"/>
</dbReference>
<dbReference type="Gene3D" id="3.30.420.10">
    <property type="entry name" value="Ribonuclease H-like superfamily/Ribonuclease H"/>
    <property type="match status" value="1"/>
</dbReference>
<evidence type="ECO:0000256" key="5">
    <source>
        <dbReference type="ARBA" id="ARBA00022759"/>
    </source>
</evidence>
<reference evidence="12" key="1">
    <citation type="journal article" date="2015" name="Proc. Natl. Acad. Sci. U.S.A.">
        <title>Genome sequence of the Asian Tiger mosquito, Aedes albopictus, reveals insights into its biology, genetics, and evolution.</title>
        <authorList>
            <person name="Chen X.G."/>
            <person name="Jiang X."/>
            <person name="Gu J."/>
            <person name="Xu M."/>
            <person name="Wu Y."/>
            <person name="Deng Y."/>
            <person name="Zhang C."/>
            <person name="Bonizzoni M."/>
            <person name="Dermauw W."/>
            <person name="Vontas J."/>
            <person name="Armbruster P."/>
            <person name="Huang X."/>
            <person name="Yang Y."/>
            <person name="Zhang H."/>
            <person name="He W."/>
            <person name="Peng H."/>
            <person name="Liu Y."/>
            <person name="Wu K."/>
            <person name="Chen J."/>
            <person name="Lirakis M."/>
            <person name="Topalis P."/>
            <person name="Van Leeuwen T."/>
            <person name="Hall A.B."/>
            <person name="Jiang X."/>
            <person name="Thorpe C."/>
            <person name="Mueller R.L."/>
            <person name="Sun C."/>
            <person name="Waterhouse R.M."/>
            <person name="Yan G."/>
            <person name="Tu Z.J."/>
            <person name="Fang X."/>
            <person name="James A.A."/>
        </authorList>
    </citation>
    <scope>NUCLEOTIDE SEQUENCE [LARGE SCALE GENOMIC DNA]</scope>
    <source>
        <strain evidence="12">Foshan</strain>
    </source>
</reference>
<reference evidence="11" key="2">
    <citation type="submission" date="2025-05" db="UniProtKB">
        <authorList>
            <consortium name="EnsemblMetazoa"/>
        </authorList>
    </citation>
    <scope>IDENTIFICATION</scope>
    <source>
        <strain evidence="11">Foshan</strain>
    </source>
</reference>
<dbReference type="InterPro" id="IPR043502">
    <property type="entry name" value="DNA/RNA_pol_sf"/>
</dbReference>
<keyword evidence="4" id="KW-0540">Nuclease</keyword>
<evidence type="ECO:0000256" key="8">
    <source>
        <dbReference type="SAM" id="MobiDB-lite"/>
    </source>
</evidence>
<dbReference type="InterPro" id="IPR050951">
    <property type="entry name" value="Retrovirus_Pol_polyprotein"/>
</dbReference>
<dbReference type="InterPro" id="IPR036397">
    <property type="entry name" value="RNaseH_sf"/>
</dbReference>
<dbReference type="SUPFAM" id="SSF56672">
    <property type="entry name" value="DNA/RNA polymerases"/>
    <property type="match status" value="1"/>
</dbReference>
<evidence type="ECO:0000256" key="6">
    <source>
        <dbReference type="ARBA" id="ARBA00022801"/>
    </source>
</evidence>
<evidence type="ECO:0000256" key="3">
    <source>
        <dbReference type="ARBA" id="ARBA00022695"/>
    </source>
</evidence>
<dbReference type="PANTHER" id="PTHR37984">
    <property type="entry name" value="PROTEIN CBG26694"/>
    <property type="match status" value="1"/>
</dbReference>
<dbReference type="GeneID" id="134284039"/>
<evidence type="ECO:0000259" key="10">
    <source>
        <dbReference type="PROSITE" id="PS50994"/>
    </source>
</evidence>
<dbReference type="InterPro" id="IPR001584">
    <property type="entry name" value="Integrase_cat-core"/>
</dbReference>
<evidence type="ECO:0000256" key="2">
    <source>
        <dbReference type="ARBA" id="ARBA00022679"/>
    </source>
</evidence>
<dbReference type="InterPro" id="IPR000477">
    <property type="entry name" value="RT_dom"/>
</dbReference>
<dbReference type="PROSITE" id="PS50994">
    <property type="entry name" value="INTEGRASE"/>
    <property type="match status" value="1"/>
</dbReference>
<dbReference type="InterPro" id="IPR041588">
    <property type="entry name" value="Integrase_H2C2"/>
</dbReference>
<dbReference type="CDD" id="cd01647">
    <property type="entry name" value="RT_LTR"/>
    <property type="match status" value="1"/>
</dbReference>
<keyword evidence="5" id="KW-0255">Endonuclease</keyword>
<dbReference type="SUPFAM" id="SSF53098">
    <property type="entry name" value="Ribonuclease H-like"/>
    <property type="match status" value="1"/>
</dbReference>
<keyword evidence="12" id="KW-1185">Reference proteome</keyword>
<evidence type="ECO:0000256" key="7">
    <source>
        <dbReference type="ARBA" id="ARBA00022918"/>
    </source>
</evidence>
<feature type="compositionally biased region" description="Basic and acidic residues" evidence="8">
    <location>
        <begin position="799"/>
        <end position="838"/>
    </location>
</feature>
<keyword evidence="3" id="KW-0548">Nucleotidyltransferase</keyword>
<accession>A0ABM1ZL79</accession>
<organism evidence="11 12">
    <name type="scientific">Aedes albopictus</name>
    <name type="common">Asian tiger mosquito</name>
    <name type="synonym">Stegomyia albopicta</name>
    <dbReference type="NCBI Taxonomy" id="7160"/>
    <lineage>
        <taxon>Eukaryota</taxon>
        <taxon>Metazoa</taxon>
        <taxon>Ecdysozoa</taxon>
        <taxon>Arthropoda</taxon>
        <taxon>Hexapoda</taxon>
        <taxon>Insecta</taxon>
        <taxon>Pterygota</taxon>
        <taxon>Neoptera</taxon>
        <taxon>Endopterygota</taxon>
        <taxon>Diptera</taxon>
        <taxon>Nematocera</taxon>
        <taxon>Culicoidea</taxon>
        <taxon>Culicidae</taxon>
        <taxon>Culicinae</taxon>
        <taxon>Aedini</taxon>
        <taxon>Aedes</taxon>
        <taxon>Stegomyia</taxon>
    </lineage>
</organism>
<dbReference type="InterPro" id="IPR012337">
    <property type="entry name" value="RNaseH-like_sf"/>
</dbReference>
<dbReference type="PANTHER" id="PTHR37984:SF11">
    <property type="entry name" value="INTEGRASE CATALYTIC DOMAIN-CONTAINING PROTEIN"/>
    <property type="match status" value="1"/>
</dbReference>
<protein>
    <recommendedName>
        <fullName evidence="1">RNA-directed DNA polymerase</fullName>
        <ecNumber evidence="1">2.7.7.49</ecNumber>
    </recommendedName>
</protein>
<dbReference type="Gene3D" id="3.10.10.10">
    <property type="entry name" value="HIV Type 1 Reverse Transcriptase, subunit A, domain 1"/>
    <property type="match status" value="1"/>
</dbReference>
<dbReference type="CDD" id="cd09274">
    <property type="entry name" value="RNase_HI_RT_Ty3"/>
    <property type="match status" value="1"/>
</dbReference>
<evidence type="ECO:0000313" key="11">
    <source>
        <dbReference type="EnsemblMetazoa" id="AALFPA23_019562.P28778"/>
    </source>
</evidence>
<proteinExistence type="predicted"/>
<keyword evidence="2" id="KW-0808">Transferase</keyword>
<dbReference type="EC" id="2.7.7.49" evidence="1"/>
<keyword evidence="7" id="KW-0695">RNA-directed DNA polymerase</keyword>
<dbReference type="InterPro" id="IPR043128">
    <property type="entry name" value="Rev_trsase/Diguanyl_cyclase"/>
</dbReference>
<keyword evidence="6" id="KW-0378">Hydrolase</keyword>
<dbReference type="InterPro" id="IPR041373">
    <property type="entry name" value="RT_RNaseH"/>
</dbReference>
<dbReference type="PROSITE" id="PS50878">
    <property type="entry name" value="RT_POL"/>
    <property type="match status" value="1"/>
</dbReference>
<dbReference type="Gene3D" id="1.10.340.70">
    <property type="match status" value="1"/>
</dbReference>